<gene>
    <name evidence="2" type="ORF">I2501_29870</name>
</gene>
<comment type="caution">
    <text evidence="2">The sequence shown here is derived from an EMBL/GenBank/DDBJ whole genome shotgun (WGS) entry which is preliminary data.</text>
</comment>
<dbReference type="AlphaFoldDB" id="A0A931FEX0"/>
<protein>
    <submittedName>
        <fullName evidence="2">Uncharacterized protein</fullName>
    </submittedName>
</protein>
<evidence type="ECO:0000313" key="3">
    <source>
        <dbReference type="Proteomes" id="UP000657385"/>
    </source>
</evidence>
<reference evidence="2" key="1">
    <citation type="submission" date="2020-11" db="EMBL/GenBank/DDBJ databases">
        <title>Isolation and identification of active actinomycetes.</title>
        <authorList>
            <person name="Yu B."/>
        </authorList>
    </citation>
    <scope>NUCLEOTIDE SEQUENCE</scope>
    <source>
        <strain evidence="2">NEAU-YB345</strain>
    </source>
</reference>
<dbReference type="Proteomes" id="UP000657385">
    <property type="component" value="Unassembled WGS sequence"/>
</dbReference>
<keyword evidence="3" id="KW-1185">Reference proteome</keyword>
<dbReference type="EMBL" id="JADPRT010000015">
    <property type="protein sequence ID" value="MBF9072242.1"/>
    <property type="molecule type" value="Genomic_DNA"/>
</dbReference>
<proteinExistence type="predicted"/>
<name>A0A931FEX0_9ACTN</name>
<feature type="region of interest" description="Disordered" evidence="1">
    <location>
        <begin position="40"/>
        <end position="87"/>
    </location>
</feature>
<evidence type="ECO:0000256" key="1">
    <source>
        <dbReference type="SAM" id="MobiDB-lite"/>
    </source>
</evidence>
<accession>A0A931FEX0</accession>
<sequence length="127" mass="12861">MLTHGLVAVGAGVGGGKSDAATANASDHLVRTATATATVTTKPAASTQQDGTVSTIAGDGEHQVGQDMRPGTYRTAGPVGGSSSMCYRERDKDPVIANDNLAGSGLVTVRKGEIFKSVGCQNWASVR</sequence>
<evidence type="ECO:0000313" key="2">
    <source>
        <dbReference type="EMBL" id="MBF9072242.1"/>
    </source>
</evidence>
<organism evidence="2 3">
    <name type="scientific">Streptacidiphilus fuscans</name>
    <dbReference type="NCBI Taxonomy" id="2789292"/>
    <lineage>
        <taxon>Bacteria</taxon>
        <taxon>Bacillati</taxon>
        <taxon>Actinomycetota</taxon>
        <taxon>Actinomycetes</taxon>
        <taxon>Kitasatosporales</taxon>
        <taxon>Streptomycetaceae</taxon>
        <taxon>Streptacidiphilus</taxon>
    </lineage>
</organism>